<proteinExistence type="predicted"/>
<comment type="subcellular location">
    <subcellularLocation>
        <location evidence="1">Membrane</location>
    </subcellularLocation>
</comment>
<keyword evidence="8" id="KW-1185">Reference proteome</keyword>
<feature type="domain" description="Fatty acid hydroxylase" evidence="6">
    <location>
        <begin position="166"/>
        <end position="298"/>
    </location>
</feature>
<dbReference type="EMBL" id="BRXW01000380">
    <property type="protein sequence ID" value="GMH49080.1"/>
    <property type="molecule type" value="Genomic_DNA"/>
</dbReference>
<dbReference type="Proteomes" id="UP001165122">
    <property type="component" value="Unassembled WGS sequence"/>
</dbReference>
<evidence type="ECO:0000313" key="8">
    <source>
        <dbReference type="Proteomes" id="UP001165122"/>
    </source>
</evidence>
<name>A0A9W6ZET2_9STRA</name>
<evidence type="ECO:0000313" key="7">
    <source>
        <dbReference type="EMBL" id="GMH49080.1"/>
    </source>
</evidence>
<dbReference type="AlphaFoldDB" id="A0A9W6ZET2"/>
<accession>A0A9W6ZET2</accession>
<dbReference type="GO" id="GO:0016020">
    <property type="term" value="C:membrane"/>
    <property type="evidence" value="ECO:0007669"/>
    <property type="project" value="UniProtKB-SubCell"/>
</dbReference>
<evidence type="ECO:0000256" key="5">
    <source>
        <dbReference type="SAM" id="Phobius"/>
    </source>
</evidence>
<dbReference type="GO" id="GO:0016491">
    <property type="term" value="F:oxidoreductase activity"/>
    <property type="evidence" value="ECO:0007669"/>
    <property type="project" value="InterPro"/>
</dbReference>
<keyword evidence="4 5" id="KW-0472">Membrane</keyword>
<reference evidence="8" key="1">
    <citation type="journal article" date="2023" name="Commun. Biol.">
        <title>Genome analysis of Parmales, the sister group of diatoms, reveals the evolutionary specialization of diatoms from phago-mixotrophs to photoautotrophs.</title>
        <authorList>
            <person name="Ban H."/>
            <person name="Sato S."/>
            <person name="Yoshikawa S."/>
            <person name="Yamada K."/>
            <person name="Nakamura Y."/>
            <person name="Ichinomiya M."/>
            <person name="Sato N."/>
            <person name="Blanc-Mathieu R."/>
            <person name="Endo H."/>
            <person name="Kuwata A."/>
            <person name="Ogata H."/>
        </authorList>
    </citation>
    <scope>NUCLEOTIDE SEQUENCE [LARGE SCALE GENOMIC DNA]</scope>
    <source>
        <strain evidence="8">NIES 3700</strain>
    </source>
</reference>
<dbReference type="PANTHER" id="PTHR11863">
    <property type="entry name" value="STEROL DESATURASE"/>
    <property type="match status" value="1"/>
</dbReference>
<evidence type="ECO:0000256" key="4">
    <source>
        <dbReference type="ARBA" id="ARBA00023136"/>
    </source>
</evidence>
<feature type="transmembrane region" description="Helical" evidence="5">
    <location>
        <begin position="76"/>
        <end position="97"/>
    </location>
</feature>
<dbReference type="InterPro" id="IPR006694">
    <property type="entry name" value="Fatty_acid_hydroxylase"/>
</dbReference>
<evidence type="ECO:0000256" key="1">
    <source>
        <dbReference type="ARBA" id="ARBA00004370"/>
    </source>
</evidence>
<dbReference type="InterPro" id="IPR050307">
    <property type="entry name" value="Sterol_Desaturase_Related"/>
</dbReference>
<protein>
    <recommendedName>
        <fullName evidence="6">Fatty acid hydroxylase domain-containing protein</fullName>
    </recommendedName>
</protein>
<dbReference type="Pfam" id="PF04116">
    <property type="entry name" value="FA_hydroxylase"/>
    <property type="match status" value="1"/>
</dbReference>
<keyword evidence="3 5" id="KW-1133">Transmembrane helix</keyword>
<evidence type="ECO:0000256" key="2">
    <source>
        <dbReference type="ARBA" id="ARBA00022692"/>
    </source>
</evidence>
<sequence>MILTFILLYTSFLSTRLLLLPSLPSPSSLVSIVYTTLKDTFITHLFWSSTLLVPLLLTSYPDYLEKIDKSPESRHGLYLGLFTVAVSQIIVIIYHKIHLSLSTTRTYIQKSTHEEYNFVGAVIKHLTNLEGFILLTTYLSLYWISGCMPSSYYTYQPDIPWFRVFASLLITDLIQYIMHRIEHVIPSIYKETHKPHHVYKSPNLFNAFSGSMGDTTFMILIPLFVSSRLIGMNVWGYMTFGSLYSTFLTIIHSEISHSWDPYFKAWGLGTPEMHHYHHRFFDGNYGHLFVYWDWVGKTSEGYRSEKRKLK</sequence>
<dbReference type="OrthoDB" id="408954at2759"/>
<comment type="caution">
    <text evidence="7">The sequence shown here is derived from an EMBL/GenBank/DDBJ whole genome shotgun (WGS) entry which is preliminary data.</text>
</comment>
<gene>
    <name evidence="7" type="ORF">TrLO_g9940</name>
</gene>
<evidence type="ECO:0000259" key="6">
    <source>
        <dbReference type="Pfam" id="PF04116"/>
    </source>
</evidence>
<dbReference type="GO" id="GO:0005506">
    <property type="term" value="F:iron ion binding"/>
    <property type="evidence" value="ECO:0007669"/>
    <property type="project" value="InterPro"/>
</dbReference>
<evidence type="ECO:0000256" key="3">
    <source>
        <dbReference type="ARBA" id="ARBA00022989"/>
    </source>
</evidence>
<feature type="transmembrane region" description="Helical" evidence="5">
    <location>
        <begin position="41"/>
        <end position="64"/>
    </location>
</feature>
<dbReference type="GO" id="GO:0008610">
    <property type="term" value="P:lipid biosynthetic process"/>
    <property type="evidence" value="ECO:0007669"/>
    <property type="project" value="InterPro"/>
</dbReference>
<keyword evidence="2 5" id="KW-0812">Transmembrane</keyword>
<organism evidence="7 8">
    <name type="scientific">Triparma laevis f. longispina</name>
    <dbReference type="NCBI Taxonomy" id="1714387"/>
    <lineage>
        <taxon>Eukaryota</taxon>
        <taxon>Sar</taxon>
        <taxon>Stramenopiles</taxon>
        <taxon>Ochrophyta</taxon>
        <taxon>Bolidophyceae</taxon>
        <taxon>Parmales</taxon>
        <taxon>Triparmaceae</taxon>
        <taxon>Triparma</taxon>
    </lineage>
</organism>